<dbReference type="Proteomes" id="UP000248039">
    <property type="component" value="Unassembled WGS sequence"/>
</dbReference>
<sequence>MNETTSTGTPRLIVPPSPQIVLPAHSDCGETARARVDDRVTRFGTWTYREDPAPGADPAVYVMVCKGTADDGSPCARESGPLHTPDDAREWTRKHTQASDSKHRKYRLIADVPFEMVPQVEPL</sequence>
<reference evidence="3 4" key="1">
    <citation type="submission" date="2018-03" db="EMBL/GenBank/DDBJ databases">
        <title>Bioinformatic expansion and discovery of thiopeptide antibiotics.</title>
        <authorList>
            <person name="Schwalen C.J."/>
            <person name="Hudson G.A."/>
            <person name="Mitchell D.A."/>
        </authorList>
    </citation>
    <scope>NUCLEOTIDE SEQUENCE [LARGE SCALE GENOMIC DNA]</scope>
    <source>
        <strain evidence="3 4">ATCC 21389</strain>
    </source>
</reference>
<name>A0A2V4NB17_9ACTN</name>
<dbReference type="Pfam" id="PF25232">
    <property type="entry name" value="DUF7848"/>
    <property type="match status" value="1"/>
</dbReference>
<feature type="domain" description="DUF7848" evidence="2">
    <location>
        <begin position="38"/>
        <end position="119"/>
    </location>
</feature>
<dbReference type="EMBL" id="PYBW01000095">
    <property type="protein sequence ID" value="PYC74506.1"/>
    <property type="molecule type" value="Genomic_DNA"/>
</dbReference>
<gene>
    <name evidence="3" type="ORF">C7C46_24155</name>
</gene>
<evidence type="ECO:0000313" key="4">
    <source>
        <dbReference type="Proteomes" id="UP000248039"/>
    </source>
</evidence>
<proteinExistence type="predicted"/>
<keyword evidence="4" id="KW-1185">Reference proteome</keyword>
<dbReference type="InterPro" id="IPR057170">
    <property type="entry name" value="DUF7848"/>
</dbReference>
<accession>A0A2V4NB17</accession>
<evidence type="ECO:0000313" key="3">
    <source>
        <dbReference type="EMBL" id="PYC74506.1"/>
    </source>
</evidence>
<feature type="region of interest" description="Disordered" evidence="1">
    <location>
        <begin position="72"/>
        <end position="102"/>
    </location>
</feature>
<dbReference type="AlphaFoldDB" id="A0A2V4NB17"/>
<protein>
    <recommendedName>
        <fullName evidence="2">DUF7848 domain-containing protein</fullName>
    </recommendedName>
</protein>
<dbReference type="RefSeq" id="WP_110672011.1">
    <property type="nucleotide sequence ID" value="NZ_PYBW01000095.1"/>
</dbReference>
<evidence type="ECO:0000256" key="1">
    <source>
        <dbReference type="SAM" id="MobiDB-lite"/>
    </source>
</evidence>
<comment type="caution">
    <text evidence="3">The sequence shown here is derived from an EMBL/GenBank/DDBJ whole genome shotgun (WGS) entry which is preliminary data.</text>
</comment>
<feature type="region of interest" description="Disordered" evidence="1">
    <location>
        <begin position="1"/>
        <end position="21"/>
    </location>
</feature>
<organism evidence="3 4">
    <name type="scientific">Streptomyces tateyamensis</name>
    <dbReference type="NCBI Taxonomy" id="565073"/>
    <lineage>
        <taxon>Bacteria</taxon>
        <taxon>Bacillati</taxon>
        <taxon>Actinomycetota</taxon>
        <taxon>Actinomycetes</taxon>
        <taxon>Kitasatosporales</taxon>
        <taxon>Streptomycetaceae</taxon>
        <taxon>Streptomyces</taxon>
    </lineage>
</organism>
<feature type="compositionally biased region" description="Basic and acidic residues" evidence="1">
    <location>
        <begin position="84"/>
        <end position="93"/>
    </location>
</feature>
<dbReference type="OrthoDB" id="4254348at2"/>
<evidence type="ECO:0000259" key="2">
    <source>
        <dbReference type="Pfam" id="PF25232"/>
    </source>
</evidence>